<reference evidence="2 3" key="1">
    <citation type="submission" date="2016-10" db="EMBL/GenBank/DDBJ databases">
        <authorList>
            <person name="de Groot N.N."/>
        </authorList>
    </citation>
    <scope>NUCLEOTIDE SEQUENCE [LARGE SCALE GENOMIC DNA]</scope>
    <source>
        <strain evidence="2 3">CGMCC 1.12097</strain>
    </source>
</reference>
<dbReference type="Pfam" id="PF00535">
    <property type="entry name" value="Glycos_transf_2"/>
    <property type="match status" value="1"/>
</dbReference>
<keyword evidence="2" id="KW-0808">Transferase</keyword>
<evidence type="ECO:0000313" key="2">
    <source>
        <dbReference type="EMBL" id="SDA96886.1"/>
    </source>
</evidence>
<evidence type="ECO:0000313" key="3">
    <source>
        <dbReference type="Proteomes" id="UP000198588"/>
    </source>
</evidence>
<feature type="domain" description="Glycosyltransferase 2-like" evidence="1">
    <location>
        <begin position="95"/>
        <end position="156"/>
    </location>
</feature>
<dbReference type="SUPFAM" id="SSF53448">
    <property type="entry name" value="Nucleotide-diphospho-sugar transferases"/>
    <property type="match status" value="1"/>
</dbReference>
<dbReference type="Gene3D" id="3.90.550.10">
    <property type="entry name" value="Spore Coat Polysaccharide Biosynthesis Protein SpsA, Chain A"/>
    <property type="match status" value="1"/>
</dbReference>
<dbReference type="OrthoDB" id="153025at2"/>
<dbReference type="InterPro" id="IPR001173">
    <property type="entry name" value="Glyco_trans_2-like"/>
</dbReference>
<dbReference type="STRING" id="1165689.SAMN02927914_05747"/>
<dbReference type="CDD" id="cd00761">
    <property type="entry name" value="Glyco_tranf_GTA_type"/>
    <property type="match status" value="1"/>
</dbReference>
<protein>
    <submittedName>
        <fullName evidence="2">Glycosyltransferase like family 2</fullName>
    </submittedName>
</protein>
<dbReference type="InterPro" id="IPR029044">
    <property type="entry name" value="Nucleotide-diphossugar_trans"/>
</dbReference>
<name>A0A1G5ZQX7_9HYPH</name>
<accession>A0A1G5ZQX7</accession>
<dbReference type="Proteomes" id="UP000198588">
    <property type="component" value="Unassembled WGS sequence"/>
</dbReference>
<organism evidence="2 3">
    <name type="scientific">Mesorhizobium qingshengii</name>
    <dbReference type="NCBI Taxonomy" id="1165689"/>
    <lineage>
        <taxon>Bacteria</taxon>
        <taxon>Pseudomonadati</taxon>
        <taxon>Pseudomonadota</taxon>
        <taxon>Alphaproteobacteria</taxon>
        <taxon>Hyphomicrobiales</taxon>
        <taxon>Phyllobacteriaceae</taxon>
        <taxon>Mesorhizobium</taxon>
    </lineage>
</organism>
<evidence type="ECO:0000259" key="1">
    <source>
        <dbReference type="Pfam" id="PF00535"/>
    </source>
</evidence>
<sequence>MAKSLPSYSLVLEMENARSVDLDEVSIGLTALLREISAVSSLGFAKPRVVISHGGDDADTLLLRSNIAAEASQLEQVTDLIFSASPGGRYYDLKNNGIPATDGDIVIFTDSDTVVEPGWLSAMLDPFQDPATVAVNGYTYLYYDDFMSRTFALIWFFPMAQMDTRFASKRAINANNVAFRRSWITNHPFPENNGFKVSCTLLMRELDRDGHKLVSANARVYHYPPRGWQFFRWRALVTGRDADRKFRVLKSSHRGRRIAKSLSHWLTMTWRTTRRVIGHARQTGMPVWQIPLSLLVGLAFYSLAFWGQFGLALGFIGDEVEVLPDFAGG</sequence>
<dbReference type="AlphaFoldDB" id="A0A1G5ZQX7"/>
<dbReference type="GO" id="GO:0016740">
    <property type="term" value="F:transferase activity"/>
    <property type="evidence" value="ECO:0007669"/>
    <property type="project" value="UniProtKB-KW"/>
</dbReference>
<gene>
    <name evidence="2" type="ORF">SAMN02927914_05747</name>
</gene>
<proteinExistence type="predicted"/>
<dbReference type="RefSeq" id="WP_091585272.1">
    <property type="nucleotide sequence ID" value="NZ_FMXM01000025.1"/>
</dbReference>
<dbReference type="EMBL" id="FMXM01000025">
    <property type="protein sequence ID" value="SDA96886.1"/>
    <property type="molecule type" value="Genomic_DNA"/>
</dbReference>